<dbReference type="InterPro" id="IPR001387">
    <property type="entry name" value="Cro/C1-type_HTH"/>
</dbReference>
<dbReference type="Gene3D" id="1.10.101.10">
    <property type="entry name" value="PGBD-like superfamily/PGBD"/>
    <property type="match status" value="1"/>
</dbReference>
<dbReference type="SMART" id="SM00530">
    <property type="entry name" value="HTH_XRE"/>
    <property type="match status" value="1"/>
</dbReference>
<dbReference type="PROSITE" id="PS50943">
    <property type="entry name" value="HTH_CROC1"/>
    <property type="match status" value="1"/>
</dbReference>
<dbReference type="EMBL" id="JANIID010000043">
    <property type="protein sequence ID" value="MCQ8774414.1"/>
    <property type="molecule type" value="Genomic_DNA"/>
</dbReference>
<reference evidence="2" key="1">
    <citation type="submission" date="2022-06" db="EMBL/GenBank/DDBJ databases">
        <title>WGS of actinobacteria.</title>
        <authorList>
            <person name="Thawai C."/>
        </authorList>
    </citation>
    <scope>NUCLEOTIDE SEQUENCE</scope>
    <source>
        <strain evidence="2">AA8</strain>
    </source>
</reference>
<dbReference type="SUPFAM" id="SSF47413">
    <property type="entry name" value="lambda repressor-like DNA-binding domains"/>
    <property type="match status" value="1"/>
</dbReference>
<dbReference type="GO" id="GO:0003677">
    <property type="term" value="F:DNA binding"/>
    <property type="evidence" value="ECO:0007669"/>
    <property type="project" value="InterPro"/>
</dbReference>
<gene>
    <name evidence="2" type="ORF">NQU55_32345</name>
</gene>
<evidence type="ECO:0000313" key="2">
    <source>
        <dbReference type="EMBL" id="MCQ8774414.1"/>
    </source>
</evidence>
<dbReference type="AlphaFoldDB" id="A0A9X2LNV5"/>
<comment type="caution">
    <text evidence="2">The sequence shown here is derived from an EMBL/GenBank/DDBJ whole genome shotgun (WGS) entry which is preliminary data.</text>
</comment>
<dbReference type="InterPro" id="IPR002477">
    <property type="entry name" value="Peptidoglycan-bd-like"/>
</dbReference>
<name>A0A9X2LNV5_9ACTN</name>
<organism evidence="2 3">
    <name type="scientific">Streptomyces telluris</name>
    <dbReference type="NCBI Taxonomy" id="2720021"/>
    <lineage>
        <taxon>Bacteria</taxon>
        <taxon>Bacillati</taxon>
        <taxon>Actinomycetota</taxon>
        <taxon>Actinomycetes</taxon>
        <taxon>Kitasatosporales</taxon>
        <taxon>Streptomycetaceae</taxon>
        <taxon>Streptomyces</taxon>
    </lineage>
</organism>
<feature type="domain" description="HTH cro/C1-type" evidence="1">
    <location>
        <begin position="21"/>
        <end position="75"/>
    </location>
</feature>
<keyword evidence="3" id="KW-1185">Reference proteome</keyword>
<sequence>MRWRTLPESHSRAGKEFVAALREVKDRSGLSLTALASRTPYSRSTWERYLNGRTLPPVRAVEALARAVGVDAEPLLRLRTAAEPVWCAVEGGVRAAAGDGGPEQSAGHDGRKGDAINVPALAAAVTAVLVSAAVSVGLILVGPSGSPENATADQAVDRYSCRYVRQGGLMYAGNSTTVSQLLGVFSAGPAVAEMQCLLRRRGVDIGVIDGRFSESTARQVAREQRRGGIDGYGGVDAETWALLRHTS</sequence>
<accession>A0A9X2LNV5</accession>
<dbReference type="Gene3D" id="1.10.260.40">
    <property type="entry name" value="lambda repressor-like DNA-binding domains"/>
    <property type="match status" value="1"/>
</dbReference>
<protein>
    <submittedName>
        <fullName evidence="2">Helix-turn-helix domain-containing protein</fullName>
    </submittedName>
</protein>
<dbReference type="InterPro" id="IPR036366">
    <property type="entry name" value="PGBDSf"/>
</dbReference>
<dbReference type="RefSeq" id="WP_168096052.1">
    <property type="nucleotide sequence ID" value="NZ_JAATER010000548.1"/>
</dbReference>
<dbReference type="InterPro" id="IPR010982">
    <property type="entry name" value="Lambda_DNA-bd_dom_sf"/>
</dbReference>
<proteinExistence type="predicted"/>
<dbReference type="InterPro" id="IPR036365">
    <property type="entry name" value="PGBD-like_sf"/>
</dbReference>
<dbReference type="Proteomes" id="UP001142374">
    <property type="component" value="Unassembled WGS sequence"/>
</dbReference>
<dbReference type="Pfam" id="PF01471">
    <property type="entry name" value="PG_binding_1"/>
    <property type="match status" value="1"/>
</dbReference>
<evidence type="ECO:0000313" key="3">
    <source>
        <dbReference type="Proteomes" id="UP001142374"/>
    </source>
</evidence>
<dbReference type="SUPFAM" id="SSF47090">
    <property type="entry name" value="PGBD-like"/>
    <property type="match status" value="1"/>
</dbReference>
<evidence type="ECO:0000259" key="1">
    <source>
        <dbReference type="PROSITE" id="PS50943"/>
    </source>
</evidence>
<dbReference type="CDD" id="cd00093">
    <property type="entry name" value="HTH_XRE"/>
    <property type="match status" value="1"/>
</dbReference>
<dbReference type="Pfam" id="PF13560">
    <property type="entry name" value="HTH_31"/>
    <property type="match status" value="1"/>
</dbReference>